<feature type="transmembrane region" description="Helical" evidence="8">
    <location>
        <begin position="121"/>
        <end position="140"/>
    </location>
</feature>
<evidence type="ECO:0000256" key="7">
    <source>
        <dbReference type="SAM" id="MobiDB-lite"/>
    </source>
</evidence>
<feature type="transmembrane region" description="Helical" evidence="8">
    <location>
        <begin position="450"/>
        <end position="473"/>
    </location>
</feature>
<dbReference type="OrthoDB" id="10021397at2759"/>
<evidence type="ECO:0000256" key="2">
    <source>
        <dbReference type="ARBA" id="ARBA00007520"/>
    </source>
</evidence>
<dbReference type="FunFam" id="1.20.1250.20:FF:000429">
    <property type="entry name" value="MFS drug efflux transporter, putative"/>
    <property type="match status" value="1"/>
</dbReference>
<dbReference type="GeneID" id="64962568"/>
<feature type="domain" description="Major facilitator superfamily (MFS) profile" evidence="9">
    <location>
        <begin position="56"/>
        <end position="550"/>
    </location>
</feature>
<keyword evidence="4 8" id="KW-0812">Transmembrane</keyword>
<reference evidence="11 12" key="1">
    <citation type="journal article" date="2016" name="DNA Res.">
        <title>Genome sequence of Aspergillus luchuensis NBRC 4314.</title>
        <authorList>
            <person name="Yamada O."/>
            <person name="Machida M."/>
            <person name="Hosoyama A."/>
            <person name="Goto M."/>
            <person name="Takahashi T."/>
            <person name="Futagami T."/>
            <person name="Yamagata Y."/>
            <person name="Takeuchi M."/>
            <person name="Kobayashi T."/>
            <person name="Koike H."/>
            <person name="Abe K."/>
            <person name="Asai K."/>
            <person name="Arita M."/>
            <person name="Fujita N."/>
            <person name="Fukuda K."/>
            <person name="Higa K."/>
            <person name="Horikawa H."/>
            <person name="Ishikawa T."/>
            <person name="Jinno K."/>
            <person name="Kato Y."/>
            <person name="Kirimura K."/>
            <person name="Mizutani O."/>
            <person name="Nakasone K."/>
            <person name="Sano M."/>
            <person name="Shiraishi Y."/>
            <person name="Tsukahara M."/>
            <person name="Gomi K."/>
        </authorList>
    </citation>
    <scope>NUCLEOTIDE SEQUENCE [LARGE SCALE GENOMIC DNA]</scope>
    <source>
        <strain evidence="11 12">RIB 2604</strain>
    </source>
</reference>
<feature type="transmembrane region" description="Helical" evidence="8">
    <location>
        <begin position="362"/>
        <end position="382"/>
    </location>
</feature>
<dbReference type="RefSeq" id="XP_041545009.1">
    <property type="nucleotide sequence ID" value="XM_041691533.1"/>
</dbReference>
<feature type="transmembrane region" description="Helical" evidence="8">
    <location>
        <begin position="389"/>
        <end position="410"/>
    </location>
</feature>
<dbReference type="EMBL" id="AP024429">
    <property type="protein sequence ID" value="BCS01247.1"/>
    <property type="molecule type" value="Genomic_DNA"/>
</dbReference>
<dbReference type="Gene3D" id="1.20.1250.20">
    <property type="entry name" value="MFS general substrate transporter like domains"/>
    <property type="match status" value="1"/>
</dbReference>
<dbReference type="GO" id="GO:0022857">
    <property type="term" value="F:transmembrane transporter activity"/>
    <property type="evidence" value="ECO:0007669"/>
    <property type="project" value="InterPro"/>
</dbReference>
<keyword evidence="6 8" id="KW-0472">Membrane</keyword>
<feature type="transmembrane region" description="Helical" evidence="8">
    <location>
        <begin position="210"/>
        <end position="229"/>
    </location>
</feature>
<feature type="region of interest" description="Disordered" evidence="7">
    <location>
        <begin position="1"/>
        <end position="44"/>
    </location>
</feature>
<evidence type="ECO:0000256" key="1">
    <source>
        <dbReference type="ARBA" id="ARBA00004141"/>
    </source>
</evidence>
<evidence type="ECO:0000259" key="9">
    <source>
        <dbReference type="PROSITE" id="PS50850"/>
    </source>
</evidence>
<evidence type="ECO:0000256" key="8">
    <source>
        <dbReference type="SAM" id="Phobius"/>
    </source>
</evidence>
<dbReference type="PROSITE" id="PS50850">
    <property type="entry name" value="MFS"/>
    <property type="match status" value="1"/>
</dbReference>
<feature type="transmembrane region" description="Helical" evidence="8">
    <location>
        <begin position="322"/>
        <end position="342"/>
    </location>
</feature>
<dbReference type="GO" id="GO:0005886">
    <property type="term" value="C:plasma membrane"/>
    <property type="evidence" value="ECO:0007669"/>
    <property type="project" value="TreeGrafter"/>
</dbReference>
<keyword evidence="5 8" id="KW-1133">Transmembrane helix</keyword>
<reference evidence="12" key="2">
    <citation type="submission" date="2016-02" db="EMBL/GenBank/DDBJ databases">
        <title>Genome sequencing of Aspergillus luchuensis NBRC 4314.</title>
        <authorList>
            <person name="Yamada O."/>
        </authorList>
    </citation>
    <scope>NUCLEOTIDE SEQUENCE [LARGE SCALE GENOMIC DNA]</scope>
    <source>
        <strain evidence="12">RIB 2604</strain>
    </source>
</reference>
<evidence type="ECO:0000313" key="12">
    <source>
        <dbReference type="Proteomes" id="UP000075230"/>
    </source>
</evidence>
<evidence type="ECO:0000256" key="6">
    <source>
        <dbReference type="ARBA" id="ARBA00023136"/>
    </source>
</evidence>
<accession>A0A146FLC4</accession>
<dbReference type="Proteomes" id="UP000661280">
    <property type="component" value="Chromosome 5"/>
</dbReference>
<dbReference type="VEuPathDB" id="FungiDB:ASPFODRAFT_45288"/>
<dbReference type="PANTHER" id="PTHR23501:SF12">
    <property type="entry name" value="MAJOR FACILITATOR SUPERFAMILY (MFS) PROFILE DOMAIN-CONTAINING PROTEIN-RELATED"/>
    <property type="match status" value="1"/>
</dbReference>
<gene>
    <name evidence="10" type="ORF">AKAW2_51588S</name>
    <name evidence="11" type="ORF">RIB2604_02005830</name>
</gene>
<comment type="similarity">
    <text evidence="2">Belongs to the major facilitator superfamily. TCR/Tet family.</text>
</comment>
<evidence type="ECO:0000313" key="13">
    <source>
        <dbReference type="Proteomes" id="UP000661280"/>
    </source>
</evidence>
<evidence type="ECO:0000256" key="3">
    <source>
        <dbReference type="ARBA" id="ARBA00022448"/>
    </source>
</evidence>
<dbReference type="InterPro" id="IPR020846">
    <property type="entry name" value="MFS_dom"/>
</dbReference>
<feature type="transmembrane region" description="Helical" evidence="8">
    <location>
        <begin position="179"/>
        <end position="198"/>
    </location>
</feature>
<reference evidence="10" key="4">
    <citation type="submission" date="2021-02" db="EMBL/GenBank/DDBJ databases">
        <title>Aspergillus luchuensis mut. kawachii IFO 4304 genome sequence.</title>
        <authorList>
            <person name="Mori K."/>
            <person name="Kadooka C."/>
            <person name="Goto M."/>
            <person name="Futagami T."/>
        </authorList>
    </citation>
    <scope>NUCLEOTIDE SEQUENCE</scope>
    <source>
        <strain evidence="10">IFO 4308</strain>
    </source>
</reference>
<feature type="transmembrane region" description="Helical" evidence="8">
    <location>
        <begin position="416"/>
        <end position="438"/>
    </location>
</feature>
<feature type="transmembrane region" description="Helical" evidence="8">
    <location>
        <begin position="146"/>
        <end position="167"/>
    </location>
</feature>
<reference evidence="10" key="3">
    <citation type="submission" date="2021-01" db="EMBL/GenBank/DDBJ databases">
        <authorList>
            <consortium name="Aspergillus luchuensis mut. kawachii IFO 4304 genome sequencing consortium"/>
            <person name="Kazuki M."/>
            <person name="Futagami T."/>
        </authorList>
    </citation>
    <scope>NUCLEOTIDE SEQUENCE</scope>
    <source>
        <strain evidence="10">IFO 4308</strain>
    </source>
</reference>
<evidence type="ECO:0000313" key="10">
    <source>
        <dbReference type="EMBL" id="BCS01247.1"/>
    </source>
</evidence>
<evidence type="ECO:0000313" key="11">
    <source>
        <dbReference type="EMBL" id="GAT26003.1"/>
    </source>
</evidence>
<feature type="transmembrane region" description="Helical" evidence="8">
    <location>
        <begin position="91"/>
        <end position="109"/>
    </location>
</feature>
<dbReference type="Gene3D" id="1.20.1720.10">
    <property type="entry name" value="Multidrug resistance protein D"/>
    <property type="match status" value="1"/>
</dbReference>
<feature type="transmembrane region" description="Helical" evidence="8">
    <location>
        <begin position="281"/>
        <end position="301"/>
    </location>
</feature>
<proteinExistence type="inferred from homology"/>
<dbReference type="SUPFAM" id="SSF103473">
    <property type="entry name" value="MFS general substrate transporter"/>
    <property type="match status" value="1"/>
</dbReference>
<dbReference type="Pfam" id="PF07690">
    <property type="entry name" value="MFS_1"/>
    <property type="match status" value="1"/>
</dbReference>
<dbReference type="EMBL" id="BCWF01000020">
    <property type="protein sequence ID" value="GAT26003.1"/>
    <property type="molecule type" value="Genomic_DNA"/>
</dbReference>
<name>A0A146FLC4_ASPKA</name>
<organism evidence="11 12">
    <name type="scientific">Aspergillus kawachii</name>
    <name type="common">White koji mold</name>
    <name type="synonym">Aspergillus awamori var. kawachi</name>
    <dbReference type="NCBI Taxonomy" id="1069201"/>
    <lineage>
        <taxon>Eukaryota</taxon>
        <taxon>Fungi</taxon>
        <taxon>Dikarya</taxon>
        <taxon>Ascomycota</taxon>
        <taxon>Pezizomycotina</taxon>
        <taxon>Eurotiomycetes</taxon>
        <taxon>Eurotiomycetidae</taxon>
        <taxon>Eurotiales</taxon>
        <taxon>Aspergillaceae</taxon>
        <taxon>Aspergillus</taxon>
        <taxon>Aspergillus subgen. Circumdati</taxon>
    </lineage>
</organism>
<feature type="transmembrane region" description="Helical" evidence="8">
    <location>
        <begin position="250"/>
        <end position="269"/>
    </location>
</feature>
<dbReference type="PANTHER" id="PTHR23501">
    <property type="entry name" value="MAJOR FACILITATOR SUPERFAMILY"/>
    <property type="match status" value="1"/>
</dbReference>
<keyword evidence="3" id="KW-0813">Transport</keyword>
<evidence type="ECO:0000256" key="5">
    <source>
        <dbReference type="ARBA" id="ARBA00022989"/>
    </source>
</evidence>
<dbReference type="AlphaFoldDB" id="A0A146FLC4"/>
<evidence type="ECO:0000256" key="4">
    <source>
        <dbReference type="ARBA" id="ARBA00022692"/>
    </source>
</evidence>
<dbReference type="KEGG" id="aluc:AKAW2_51588S"/>
<dbReference type="InterPro" id="IPR011701">
    <property type="entry name" value="MFS"/>
</dbReference>
<dbReference type="InterPro" id="IPR036259">
    <property type="entry name" value="MFS_trans_sf"/>
</dbReference>
<protein>
    <submittedName>
        <fullName evidence="11">MFS drug efflux transporter</fullName>
    </submittedName>
</protein>
<keyword evidence="13" id="KW-1185">Reference proteome</keyword>
<dbReference type="Proteomes" id="UP000075230">
    <property type="component" value="Unassembled WGS sequence"/>
</dbReference>
<comment type="subcellular location">
    <subcellularLocation>
        <location evidence="1">Membrane</location>
        <topology evidence="1">Multi-pass membrane protein</topology>
    </subcellularLocation>
</comment>
<feature type="transmembrane region" description="Helical" evidence="8">
    <location>
        <begin position="527"/>
        <end position="545"/>
    </location>
</feature>
<sequence>MAVDATMNHPSLEKEEGQLSEKSAASNLDSEDQQIDAPKEDEAPPRDITGWKWAIVVAAIYSSQFLFALDNTIVANVQPTIVEDFNAVSKLSWISVAFLIGAASTNLVWGKIFAQFNAKWTYIICIAIFEIGSAVCGSAPTMNAFIVGRAICGFSGAGMYVGLMTMLAVTTSIQERPTYVGGAGFTWGVGTVLGPIIGGAFTDSSAGWRWSFYINLCIGAICAPVYLFMLPNKDPRPGVSLGARAREIDYLGGILTIGAFISGVMAISFGGATYPWNSAKIIGLFCCSGVLFILLGIQQGIPVLTTKERRLFPVEFLRSRTILILFAMTASGGTLIFLPVYMCPLFFQFTRGDSALESGVRLLPFIILMIVAVIGNGAILSTHGLYMPWFLAGGILCLIGSALMYTVGLTTSVAHIYGYTVLIGFGVGLFSQASFSIAQAVAEPHMASSAVGFITCAQISGCTIALAIANALFLNKSVEGIKAVLPNVSSSEVELAITGTGSQLFDGLTEETKNKVLEAIVKALNNSYILSMVAAALVVVLSVFMKREKLFIAGGAGGV</sequence>